<dbReference type="InterPro" id="IPR036772">
    <property type="entry name" value="SRCR-like_dom_sf"/>
</dbReference>
<keyword evidence="4" id="KW-0675">Receptor</keyword>
<dbReference type="PROSITE" id="PS50287">
    <property type="entry name" value="SRCR_2"/>
    <property type="match status" value="2"/>
</dbReference>
<proteinExistence type="predicted"/>
<sequence length="170" mass="18429">MVVCKQIDCEPAHSARFRAHFGKGDDQIWLDNVNCNGSETLLADCMHDPWGETDCSHEEDAGVVCSMQRLADGPHLCAGRVEVNHDNEWGTVCDEDWDLQSAAQLLCRQMECGPALSAPTGAHFGQGSGRIWLSNVHCKELNLSLLHAVPGTGLSTAVITIKMLALSAQM</sequence>
<dbReference type="KEGG" id="muo:115471584"/>
<dbReference type="InParanoid" id="A0A6P7Y848"/>
<dbReference type="PANTHER" id="PTHR19331">
    <property type="entry name" value="SCAVENGER RECEPTOR DOMAIN-CONTAINING"/>
    <property type="match status" value="1"/>
</dbReference>
<feature type="domain" description="SRCR" evidence="10">
    <location>
        <begin position="1"/>
        <end position="66"/>
    </location>
</feature>
<evidence type="ECO:0000256" key="8">
    <source>
        <dbReference type="ARBA" id="ARBA00069168"/>
    </source>
</evidence>
<evidence type="ECO:0000256" key="4">
    <source>
        <dbReference type="ARBA" id="ARBA00023170"/>
    </source>
</evidence>
<dbReference type="SMART" id="SM00202">
    <property type="entry name" value="SR"/>
    <property type="match status" value="2"/>
</dbReference>
<dbReference type="RefSeq" id="XP_030061126.1">
    <property type="nucleotide sequence ID" value="XM_030205266.1"/>
</dbReference>
<dbReference type="AlphaFoldDB" id="A0A6P7Y848"/>
<evidence type="ECO:0000256" key="1">
    <source>
        <dbReference type="ARBA" id="ARBA00022729"/>
    </source>
</evidence>
<name>A0A6P7Y848_9AMPH</name>
<evidence type="ECO:0000256" key="7">
    <source>
        <dbReference type="ARBA" id="ARBA00064153"/>
    </source>
</evidence>
<dbReference type="Gene3D" id="3.10.250.10">
    <property type="entry name" value="SRCR-like domain"/>
    <property type="match status" value="2"/>
</dbReference>
<dbReference type="OrthoDB" id="536948at2759"/>
<evidence type="ECO:0000256" key="5">
    <source>
        <dbReference type="ARBA" id="ARBA00023180"/>
    </source>
</evidence>
<comment type="caution">
    <text evidence="9">Lacks conserved residue(s) required for the propagation of feature annotation.</text>
</comment>
<dbReference type="GeneID" id="115471584"/>
<keyword evidence="1" id="KW-0732">Signal</keyword>
<dbReference type="Proteomes" id="UP000515156">
    <property type="component" value="Chromosome 6"/>
</dbReference>
<dbReference type="InterPro" id="IPR001190">
    <property type="entry name" value="SRCR"/>
</dbReference>
<keyword evidence="11" id="KW-1185">Reference proteome</keyword>
<keyword evidence="5" id="KW-0325">Glycoprotein</keyword>
<evidence type="ECO:0000256" key="9">
    <source>
        <dbReference type="PROSITE-ProRule" id="PRU00196"/>
    </source>
</evidence>
<evidence type="ECO:0000259" key="10">
    <source>
        <dbReference type="PROSITE" id="PS50287"/>
    </source>
</evidence>
<evidence type="ECO:0000313" key="11">
    <source>
        <dbReference type="Proteomes" id="UP000515156"/>
    </source>
</evidence>
<dbReference type="PRINTS" id="PR00258">
    <property type="entry name" value="SPERACTRCPTR"/>
</dbReference>
<keyword evidence="3 9" id="KW-1015">Disulfide bond</keyword>
<evidence type="ECO:0000313" key="12">
    <source>
        <dbReference type="RefSeq" id="XP_030061126.1"/>
    </source>
</evidence>
<organism evidence="11 12">
    <name type="scientific">Microcaecilia unicolor</name>
    <dbReference type="NCBI Taxonomy" id="1415580"/>
    <lineage>
        <taxon>Eukaryota</taxon>
        <taxon>Metazoa</taxon>
        <taxon>Chordata</taxon>
        <taxon>Craniata</taxon>
        <taxon>Vertebrata</taxon>
        <taxon>Euteleostomi</taxon>
        <taxon>Amphibia</taxon>
        <taxon>Gymnophiona</taxon>
        <taxon>Siphonopidae</taxon>
        <taxon>Microcaecilia</taxon>
    </lineage>
</organism>
<dbReference type="SUPFAM" id="SSF56487">
    <property type="entry name" value="SRCR-like"/>
    <property type="match status" value="2"/>
</dbReference>
<dbReference type="GO" id="GO:0016020">
    <property type="term" value="C:membrane"/>
    <property type="evidence" value="ECO:0007669"/>
    <property type="project" value="InterPro"/>
</dbReference>
<feature type="disulfide bond" evidence="9">
    <location>
        <begin position="4"/>
        <end position="65"/>
    </location>
</feature>
<comment type="subunit">
    <text evidence="7">Interacts with LGALS1 and laminin.</text>
</comment>
<accession>A0A6P7Y848</accession>
<protein>
    <recommendedName>
        <fullName evidence="8">Soluble scavenger receptor cysteine-rich domain-containing protein SSC5D</fullName>
    </recommendedName>
</protein>
<feature type="domain" description="SRCR" evidence="10">
    <location>
        <begin position="68"/>
        <end position="145"/>
    </location>
</feature>
<comment type="function">
    <text evidence="6">Binds to extracellular matrix proteins. Binds to pathogen-associated molecular patterns (PAMPs) present on the cell walls of Gram-positive and Gram-negative bacteria and fungi, behaving as a pattern recognition receptor (PRR). Induces bacterial and fungal aggregation and subsequent inhibition of PAMP-induced cytokine release. Does not possess intrinsic bactericidal activity. May play a role in the innate defense and homeostasis of certain epithelial surfaces.</text>
</comment>
<dbReference type="Pfam" id="PF00530">
    <property type="entry name" value="SRCR"/>
    <property type="match status" value="2"/>
</dbReference>
<evidence type="ECO:0000256" key="3">
    <source>
        <dbReference type="ARBA" id="ARBA00023157"/>
    </source>
</evidence>
<dbReference type="FunFam" id="3.10.250.10:FF:000007">
    <property type="entry name" value="Soluble scavenger receptor cysteine-rich domain-containing protein SSC5D"/>
    <property type="match status" value="1"/>
</dbReference>
<keyword evidence="2" id="KW-0677">Repeat</keyword>
<feature type="disulfide bond" evidence="9">
    <location>
        <begin position="35"/>
        <end position="45"/>
    </location>
</feature>
<evidence type="ECO:0000256" key="2">
    <source>
        <dbReference type="ARBA" id="ARBA00022737"/>
    </source>
</evidence>
<dbReference type="FunFam" id="3.10.250.10:FF:000057">
    <property type="entry name" value="Uncharacterized protein"/>
    <property type="match status" value="1"/>
</dbReference>
<dbReference type="PANTHER" id="PTHR19331:SF487">
    <property type="entry name" value="SOLUBLE SCAVENGER RECEPTOR CYSTEINE-RICH DOMAIN-CONTAINING PROTEIN SSC5D"/>
    <property type="match status" value="1"/>
</dbReference>
<reference evidence="12" key="1">
    <citation type="submission" date="2025-08" db="UniProtKB">
        <authorList>
            <consortium name="RefSeq"/>
        </authorList>
    </citation>
    <scope>IDENTIFICATION</scope>
</reference>
<evidence type="ECO:0000256" key="6">
    <source>
        <dbReference type="ARBA" id="ARBA00058074"/>
    </source>
</evidence>
<gene>
    <name evidence="12" type="primary">LOC115471584</name>
</gene>